<evidence type="ECO:0000313" key="6">
    <source>
        <dbReference type="Proteomes" id="UP001295684"/>
    </source>
</evidence>
<dbReference type="InterPro" id="IPR020568">
    <property type="entry name" value="Ribosomal_Su5_D2-typ_SF"/>
</dbReference>
<dbReference type="InterPro" id="IPR020574">
    <property type="entry name" value="Ribosomal_uS9_CS"/>
</dbReference>
<dbReference type="EMBL" id="CAMPGE010027559">
    <property type="protein sequence ID" value="CAI2385179.1"/>
    <property type="molecule type" value="Genomic_DNA"/>
</dbReference>
<evidence type="ECO:0000256" key="4">
    <source>
        <dbReference type="RuleBase" id="RU003815"/>
    </source>
</evidence>
<dbReference type="AlphaFoldDB" id="A0AAD1Y5T1"/>
<dbReference type="InterPro" id="IPR014721">
    <property type="entry name" value="Ribsml_uS5_D2-typ_fold_subgr"/>
</dbReference>
<dbReference type="GO" id="GO:0003723">
    <property type="term" value="F:RNA binding"/>
    <property type="evidence" value="ECO:0007669"/>
    <property type="project" value="TreeGrafter"/>
</dbReference>
<dbReference type="GO" id="GO:0022627">
    <property type="term" value="C:cytosolic small ribosomal subunit"/>
    <property type="evidence" value="ECO:0007669"/>
    <property type="project" value="TreeGrafter"/>
</dbReference>
<dbReference type="GO" id="GO:0006412">
    <property type="term" value="P:translation"/>
    <property type="evidence" value="ECO:0007669"/>
    <property type="project" value="InterPro"/>
</dbReference>
<evidence type="ECO:0000256" key="2">
    <source>
        <dbReference type="ARBA" id="ARBA00022980"/>
    </source>
</evidence>
<dbReference type="SUPFAM" id="SSF54211">
    <property type="entry name" value="Ribosomal protein S5 domain 2-like"/>
    <property type="match status" value="1"/>
</dbReference>
<keyword evidence="3 4" id="KW-0687">Ribonucleoprotein</keyword>
<name>A0AAD1Y5T1_EUPCR</name>
<dbReference type="PANTHER" id="PTHR21569">
    <property type="entry name" value="RIBOSOMAL PROTEIN S9"/>
    <property type="match status" value="1"/>
</dbReference>
<organism evidence="5 6">
    <name type="scientific">Euplotes crassus</name>
    <dbReference type="NCBI Taxonomy" id="5936"/>
    <lineage>
        <taxon>Eukaryota</taxon>
        <taxon>Sar</taxon>
        <taxon>Alveolata</taxon>
        <taxon>Ciliophora</taxon>
        <taxon>Intramacronucleata</taxon>
        <taxon>Spirotrichea</taxon>
        <taxon>Hypotrichia</taxon>
        <taxon>Euplotida</taxon>
        <taxon>Euplotidae</taxon>
        <taxon>Moneuplotes</taxon>
    </lineage>
</organism>
<dbReference type="PROSITE" id="PS00360">
    <property type="entry name" value="RIBOSOMAL_S9"/>
    <property type="match status" value="1"/>
</dbReference>
<dbReference type="InterPro" id="IPR000754">
    <property type="entry name" value="Ribosomal_uS9"/>
</dbReference>
<proteinExistence type="inferred from homology"/>
<evidence type="ECO:0008006" key="7">
    <source>
        <dbReference type="Google" id="ProtNLM"/>
    </source>
</evidence>
<comment type="caution">
    <text evidence="5">The sequence shown here is derived from an EMBL/GenBank/DDBJ whole genome shotgun (WGS) entry which is preliminary data.</text>
</comment>
<keyword evidence="2 4" id="KW-0689">Ribosomal protein</keyword>
<accession>A0AAD1Y5T1</accession>
<dbReference type="Proteomes" id="UP001295684">
    <property type="component" value="Unassembled WGS sequence"/>
</dbReference>
<dbReference type="GO" id="GO:0003735">
    <property type="term" value="F:structural constituent of ribosome"/>
    <property type="evidence" value="ECO:0007669"/>
    <property type="project" value="InterPro"/>
</dbReference>
<sequence length="832" mass="98138">MFNFWNRNKQLVNRVASQRYFARSVAKSVPFAASQAAEIFGDRTFITPTPMEEFDAHKHKMEVKHNNIQEIKWHDRTVGRNIFRFEPQFPDFENGYRRDGRDHESKIFKAGAEKAANEFKKRATDNIALTKLKQRLVKSKKTVDSQKSGPSEIELLMKSMDYNLELNYDPTFGEKETLLEINQRLDVKMDNLIEKLTRLDYRDFLAVNKYILEARNSKETHLQARAHVLAAAMRRISQKKRNQIDQELKNKHSLSDDVSNTSSDLADFRIKAFMEEDPHLKDVYRKSYTEIKEENTRDTADQDLDQFIDEEIYEEDEEDHLLEKEFYTHKYVHWFKTTKELRQIYEQDIGSAQTKEAKDIAHDKFINMRKRMLRKKKLAVSVESLRAELLYNHRIKLITKQKMLEEHKDRIGQPGSDFLENEISDLEKMYNQIKRDESPILKKGDATDEISQQWLEFMDKFSAKYYDSKWKWYQSTKIKQIVTMDARVSGLIQVINDNEGNLKDKMEYMYNRINDHNDRKEVRDMISAEIHKKTSIQDVGEVLDDLIREYEANNPEYEGNIEPESLYKEYTSPELFPHLYHVLETRRVIPSQYDARERGEGKIFKETFEEVDKNDQERDHSLESLDEHEKIEMQIYSSIKRDPYYKHYVYNCLRHESEYLNAKSNDLSMAIAADNYNMRVKFDPIEIPDLETKGYLRDFVEKITNGKAWGSGRRKTARAICAVKPGSGVITVNGKPIQDYFLLPHQRRLIVAPIKTANYTSVLDFELWVKGGGTSGQVGACLPAIAKALSRFDPQVRKKMELHRFVYSDGRVRERQHYGKKRARKGRVYKRR</sequence>
<evidence type="ECO:0000256" key="3">
    <source>
        <dbReference type="ARBA" id="ARBA00023274"/>
    </source>
</evidence>
<dbReference type="Gene3D" id="3.30.230.10">
    <property type="match status" value="1"/>
</dbReference>
<keyword evidence="6" id="KW-1185">Reference proteome</keyword>
<evidence type="ECO:0000256" key="1">
    <source>
        <dbReference type="ARBA" id="ARBA00005251"/>
    </source>
</evidence>
<gene>
    <name evidence="5" type="ORF">ECRASSUSDP1_LOCUS26727</name>
</gene>
<evidence type="ECO:0000313" key="5">
    <source>
        <dbReference type="EMBL" id="CAI2385179.1"/>
    </source>
</evidence>
<dbReference type="Pfam" id="PF00380">
    <property type="entry name" value="Ribosomal_S9"/>
    <property type="match status" value="1"/>
</dbReference>
<comment type="similarity">
    <text evidence="1 4">Belongs to the universal ribosomal protein uS9 family.</text>
</comment>
<reference evidence="5" key="1">
    <citation type="submission" date="2023-07" db="EMBL/GenBank/DDBJ databases">
        <authorList>
            <consortium name="AG Swart"/>
            <person name="Singh M."/>
            <person name="Singh A."/>
            <person name="Seah K."/>
            <person name="Emmerich C."/>
        </authorList>
    </citation>
    <scope>NUCLEOTIDE SEQUENCE</scope>
    <source>
        <strain evidence="5">DP1</strain>
    </source>
</reference>
<dbReference type="PANTHER" id="PTHR21569:SF1">
    <property type="entry name" value="SMALL RIBOSOMAL SUBUNIT PROTEIN US9M"/>
    <property type="match status" value="1"/>
</dbReference>
<protein>
    <recommendedName>
        <fullName evidence="7">Ribosomal protein S9</fullName>
    </recommendedName>
</protein>